<reference evidence="9" key="1">
    <citation type="journal article" date="2023" name="Antibiotics">
        <title>Prevalence and Molecular Characterization of Methicillin-Resistant Staphylococci (MRS) and Mammaliicocci (MRM) in Dromedary Camels from Algeria: First Detection of SCCmec-mecC Hybrid in Methicillin-Resistant Mammaliicoccus lentus.</title>
        <authorList>
            <person name="Belhout C."/>
            <person name="Boyen F."/>
            <person name="Vereecke N."/>
            <person name="Theuns S."/>
            <person name="Taibi N."/>
            <person name="Stegger M."/>
            <person name="de la Fe-Rodriguez P.Y."/>
            <person name="Bouayad L."/>
            <person name="Elgroud R."/>
            <person name="Butaye P."/>
        </authorList>
    </citation>
    <scope>NUCLEOTIDE SEQUENCE</scope>
    <source>
        <strain evidence="9">7048</strain>
    </source>
</reference>
<keyword evidence="3" id="KW-0547">Nucleotide-binding</keyword>
<comment type="similarity">
    <text evidence="1">Belongs to the four-carbon acid sugar kinase family.</text>
</comment>
<dbReference type="EMBL" id="CP118848">
    <property type="protein sequence ID" value="WHI59904.1"/>
    <property type="molecule type" value="Genomic_DNA"/>
</dbReference>
<gene>
    <name evidence="9" type="ORF">PYH69_14590</name>
</gene>
<keyword evidence="5" id="KW-0067">ATP-binding</keyword>
<evidence type="ECO:0000256" key="3">
    <source>
        <dbReference type="ARBA" id="ARBA00022741"/>
    </source>
</evidence>
<evidence type="ECO:0000256" key="1">
    <source>
        <dbReference type="ARBA" id="ARBA00005715"/>
    </source>
</evidence>
<dbReference type="AlphaFoldDB" id="A0AAX3W3Z7"/>
<dbReference type="SUPFAM" id="SSF142764">
    <property type="entry name" value="YgbK-like"/>
    <property type="match status" value="1"/>
</dbReference>
<evidence type="ECO:0000256" key="4">
    <source>
        <dbReference type="ARBA" id="ARBA00022777"/>
    </source>
</evidence>
<keyword evidence="6" id="KW-0119">Carbohydrate metabolism</keyword>
<feature type="domain" description="Four-carbon acid sugar kinase N-terminal" evidence="7">
    <location>
        <begin position="6"/>
        <end position="227"/>
    </location>
</feature>
<dbReference type="Pfam" id="PF17042">
    <property type="entry name" value="NBD_C"/>
    <property type="match status" value="1"/>
</dbReference>
<evidence type="ECO:0000313" key="10">
    <source>
        <dbReference type="Proteomes" id="UP001223261"/>
    </source>
</evidence>
<dbReference type="Gene3D" id="3.40.50.10840">
    <property type="entry name" value="Putative sugar-binding, N-terminal domain"/>
    <property type="match status" value="1"/>
</dbReference>
<protein>
    <submittedName>
        <fullName evidence="9">Four-carbon acid sugar kinase family protein</fullName>
    </submittedName>
</protein>
<feature type="domain" description="Four-carbon acid sugar kinase nucleotide binding" evidence="8">
    <location>
        <begin position="248"/>
        <end position="416"/>
    </location>
</feature>
<dbReference type="RefSeq" id="WP_282862149.1">
    <property type="nucleotide sequence ID" value="NZ_CP118848.1"/>
</dbReference>
<evidence type="ECO:0000259" key="7">
    <source>
        <dbReference type="Pfam" id="PF07005"/>
    </source>
</evidence>
<sequence length="428" mass="48357">MEYRVSVIADDLTGANDCGIKLAQNGFETKVILNEGNADITDNSSYVFNSNSRAMNKNKSYKINKKIAQKIKNNDFDLIYKKIDSTLRGHIISEIEAVNEVLNFDLIIIAPAFPEMNRTTKNGKHFVHKQLIADTGFKNDPIFPIYDSEIKTLLNANHNIEVNNLYLENIRDEKAFDDKIGYIKQNTIKYIISDIEEENDFKLLINNIKKNFKKVLWVGSAGLIKHLTPEKSELNHNHSSPNSSQTITISSSMSDISISQIKQATNNSVETIGLGINVYELVKRYNENYYLDYVNIGINHLKKYKHLIIYAENDEISNLDLNDYIENHNISSDDVSKIIVKSVTNIFIEIFKNIKCDSIILIGGDTANEVLTQLKINSLKLLGEIEEGVPYSSTNSYNGKINIVTKAGAFGNQNTILNTINYLEGEII</sequence>
<evidence type="ECO:0000259" key="8">
    <source>
        <dbReference type="Pfam" id="PF17042"/>
    </source>
</evidence>
<accession>A0AAX3W3Z7</accession>
<keyword evidence="4 9" id="KW-0418">Kinase</keyword>
<organism evidence="9 10">
    <name type="scientific">Mammaliicoccus lentus</name>
    <name type="common">Staphylococcus lentus</name>
    <dbReference type="NCBI Taxonomy" id="42858"/>
    <lineage>
        <taxon>Bacteria</taxon>
        <taxon>Bacillati</taxon>
        <taxon>Bacillota</taxon>
        <taxon>Bacilli</taxon>
        <taxon>Bacillales</taxon>
        <taxon>Staphylococcaceae</taxon>
        <taxon>Mammaliicoccus</taxon>
    </lineage>
</organism>
<dbReference type="Proteomes" id="UP001223261">
    <property type="component" value="Chromosome"/>
</dbReference>
<dbReference type="InterPro" id="IPR010737">
    <property type="entry name" value="4-carb_acid_sugar_kinase_N"/>
</dbReference>
<evidence type="ECO:0000313" key="9">
    <source>
        <dbReference type="EMBL" id="WHI59904.1"/>
    </source>
</evidence>
<dbReference type="InterPro" id="IPR037051">
    <property type="entry name" value="4-carb_acid_sugar_kinase_N_sf"/>
</dbReference>
<dbReference type="InterPro" id="IPR042213">
    <property type="entry name" value="NBD_C_sf"/>
</dbReference>
<dbReference type="Gene3D" id="3.40.980.20">
    <property type="entry name" value="Four-carbon acid sugar kinase, nucleotide binding domain"/>
    <property type="match status" value="1"/>
</dbReference>
<dbReference type="GO" id="GO:0005524">
    <property type="term" value="F:ATP binding"/>
    <property type="evidence" value="ECO:0007669"/>
    <property type="project" value="UniProtKB-KW"/>
</dbReference>
<keyword evidence="2" id="KW-0808">Transferase</keyword>
<dbReference type="InterPro" id="IPR031475">
    <property type="entry name" value="NBD_C"/>
</dbReference>
<dbReference type="Pfam" id="PF07005">
    <property type="entry name" value="SBD_N"/>
    <property type="match status" value="1"/>
</dbReference>
<name>A0AAX3W3Z7_MAMLE</name>
<evidence type="ECO:0000256" key="5">
    <source>
        <dbReference type="ARBA" id="ARBA00022840"/>
    </source>
</evidence>
<dbReference type="GO" id="GO:0016301">
    <property type="term" value="F:kinase activity"/>
    <property type="evidence" value="ECO:0007669"/>
    <property type="project" value="UniProtKB-KW"/>
</dbReference>
<evidence type="ECO:0000256" key="6">
    <source>
        <dbReference type="ARBA" id="ARBA00023277"/>
    </source>
</evidence>
<proteinExistence type="inferred from homology"/>
<evidence type="ECO:0000256" key="2">
    <source>
        <dbReference type="ARBA" id="ARBA00022679"/>
    </source>
</evidence>